<reference evidence="1 2" key="2">
    <citation type="submission" date="2018-03" db="EMBL/GenBank/DDBJ databases">
        <title>The ancient ancestry and fast evolution of plastids.</title>
        <authorList>
            <person name="Moore K.R."/>
            <person name="Magnabosco C."/>
            <person name="Momper L."/>
            <person name="Gold D.A."/>
            <person name="Bosak T."/>
            <person name="Fournier G.P."/>
        </authorList>
    </citation>
    <scope>NUCLEOTIDE SEQUENCE [LARGE SCALE GENOMIC DNA]</scope>
    <source>
        <strain evidence="1 2">CCAP 1448/3</strain>
    </source>
</reference>
<reference evidence="1 2" key="1">
    <citation type="submission" date="2018-02" db="EMBL/GenBank/DDBJ databases">
        <authorList>
            <person name="Cohen D.B."/>
            <person name="Kent A.D."/>
        </authorList>
    </citation>
    <scope>NUCLEOTIDE SEQUENCE [LARGE SCALE GENOMIC DNA]</scope>
    <source>
        <strain evidence="1 2">CCAP 1448/3</strain>
    </source>
</reference>
<evidence type="ECO:0000313" key="2">
    <source>
        <dbReference type="Proteomes" id="UP000238762"/>
    </source>
</evidence>
<accession>A0A2T1BWZ3</accession>
<sequence>MTQQPTLPNPEKVQQTVTRMREVCRQFDNLNLVLDELIAQVELDIRNSPLTAYRLGKIKSVTNSSSQDSSEH</sequence>
<evidence type="ECO:0000313" key="1">
    <source>
        <dbReference type="EMBL" id="PSB00535.1"/>
    </source>
</evidence>
<dbReference type="Proteomes" id="UP000238762">
    <property type="component" value="Unassembled WGS sequence"/>
</dbReference>
<comment type="caution">
    <text evidence="1">The sequence shown here is derived from an EMBL/GenBank/DDBJ whole genome shotgun (WGS) entry which is preliminary data.</text>
</comment>
<name>A0A2T1BWZ3_9CYAN</name>
<gene>
    <name evidence="1" type="ORF">C7B64_22995</name>
</gene>
<dbReference type="AlphaFoldDB" id="A0A2T1BWZ3"/>
<proteinExistence type="predicted"/>
<dbReference type="RefSeq" id="WP_106291784.1">
    <property type="nucleotide sequence ID" value="NZ_CAWNTC010000245.1"/>
</dbReference>
<keyword evidence="2" id="KW-1185">Reference proteome</keyword>
<dbReference type="EMBL" id="PVWJ01000194">
    <property type="protein sequence ID" value="PSB00535.1"/>
    <property type="molecule type" value="Genomic_DNA"/>
</dbReference>
<dbReference type="OrthoDB" id="574284at2"/>
<organism evidence="1 2">
    <name type="scientific">Merismopedia glauca CCAP 1448/3</name>
    <dbReference type="NCBI Taxonomy" id="1296344"/>
    <lineage>
        <taxon>Bacteria</taxon>
        <taxon>Bacillati</taxon>
        <taxon>Cyanobacteriota</taxon>
        <taxon>Cyanophyceae</taxon>
        <taxon>Synechococcales</taxon>
        <taxon>Merismopediaceae</taxon>
        <taxon>Merismopedia</taxon>
    </lineage>
</organism>
<protein>
    <submittedName>
        <fullName evidence="1">Uncharacterized protein</fullName>
    </submittedName>
</protein>